<accession>A0ABD0YU51</accession>
<dbReference type="CDD" id="cd19165">
    <property type="entry name" value="HemeO"/>
    <property type="match status" value="1"/>
</dbReference>
<dbReference type="InterPro" id="IPR002051">
    <property type="entry name" value="Haem_Oase"/>
</dbReference>
<keyword evidence="1 4" id="KW-0349">Heme</keyword>
<evidence type="ECO:0000256" key="1">
    <source>
        <dbReference type="ARBA" id="ARBA00022617"/>
    </source>
</evidence>
<evidence type="ECO:0000256" key="6">
    <source>
        <dbReference type="PIRSR" id="PIRSR000343-2"/>
    </source>
</evidence>
<evidence type="ECO:0000313" key="8">
    <source>
        <dbReference type="EMBL" id="KAL1139281.1"/>
    </source>
</evidence>
<evidence type="ECO:0000256" key="2">
    <source>
        <dbReference type="ARBA" id="ARBA00022723"/>
    </source>
</evidence>
<dbReference type="Pfam" id="PF01126">
    <property type="entry name" value="Heme_oxygenase"/>
    <property type="match status" value="1"/>
</dbReference>
<feature type="transmembrane region" description="Helical" evidence="7">
    <location>
        <begin position="120"/>
        <end position="140"/>
    </location>
</feature>
<evidence type="ECO:0000313" key="9">
    <source>
        <dbReference type="Proteomes" id="UP001558652"/>
    </source>
</evidence>
<sequence>MDNKKSIPFNKQLRKATREIHSVSDALVNAKLAFALGDNQVWAEGLLVFYEIFHFLEEAMANPKIPTICDMYVEGIERTRAFEEDLKFYLGENWTESYEIRPSVAKYLQHLRKLRDEEPILLIAYVYHLYMGLLSGGQILRKKRSITQKFQIFINENSGGNAVTDFGDKSVFELKKSIVNNINTIAANLTDDIKEKLLEESKLVFELNNEIIRSIKRANIIILQKLVFFLVVCIVIFILYRIIT</sequence>
<dbReference type="Proteomes" id="UP001558652">
    <property type="component" value="Unassembled WGS sequence"/>
</dbReference>
<organism evidence="8 9">
    <name type="scientific">Ranatra chinensis</name>
    <dbReference type="NCBI Taxonomy" id="642074"/>
    <lineage>
        <taxon>Eukaryota</taxon>
        <taxon>Metazoa</taxon>
        <taxon>Ecdysozoa</taxon>
        <taxon>Arthropoda</taxon>
        <taxon>Hexapoda</taxon>
        <taxon>Insecta</taxon>
        <taxon>Pterygota</taxon>
        <taxon>Neoptera</taxon>
        <taxon>Paraneoptera</taxon>
        <taxon>Hemiptera</taxon>
        <taxon>Heteroptera</taxon>
        <taxon>Panheteroptera</taxon>
        <taxon>Nepomorpha</taxon>
        <taxon>Nepidae</taxon>
        <taxon>Ranatrinae</taxon>
        <taxon>Ranatra</taxon>
    </lineage>
</organism>
<comment type="caution">
    <text evidence="8">The sequence shown here is derived from an EMBL/GenBank/DDBJ whole genome shotgun (WGS) entry which is preliminary data.</text>
</comment>
<keyword evidence="2 4" id="KW-0479">Metal-binding</keyword>
<dbReference type="GO" id="GO:0046872">
    <property type="term" value="F:metal ion binding"/>
    <property type="evidence" value="ECO:0007669"/>
    <property type="project" value="UniProtKB-UniRule"/>
</dbReference>
<dbReference type="PIRSF" id="PIRSF000343">
    <property type="entry name" value="Haem_Oase"/>
    <property type="match status" value="1"/>
</dbReference>
<dbReference type="PANTHER" id="PTHR10720:SF0">
    <property type="entry name" value="HEME OXYGENASE"/>
    <property type="match status" value="1"/>
</dbReference>
<dbReference type="PANTHER" id="PTHR10720">
    <property type="entry name" value="HEME OXYGENASE"/>
    <property type="match status" value="1"/>
</dbReference>
<reference evidence="8 9" key="1">
    <citation type="submission" date="2024-07" db="EMBL/GenBank/DDBJ databases">
        <title>Chromosome-level genome assembly of the water stick insect Ranatra chinensis (Heteroptera: Nepidae).</title>
        <authorList>
            <person name="Liu X."/>
        </authorList>
    </citation>
    <scope>NUCLEOTIDE SEQUENCE [LARGE SCALE GENOMIC DNA]</scope>
    <source>
        <strain evidence="8">Cailab_2021Rc</strain>
        <tissue evidence="8">Muscle</tissue>
    </source>
</reference>
<protein>
    <recommendedName>
        <fullName evidence="4">Heme oxygenase</fullName>
        <ecNumber evidence="4">1.14.14.18</ecNumber>
    </recommendedName>
</protein>
<keyword evidence="9" id="KW-1185">Reference proteome</keyword>
<dbReference type="AlphaFoldDB" id="A0ABD0YU51"/>
<dbReference type="InterPro" id="IPR016053">
    <property type="entry name" value="Haem_Oase-like"/>
</dbReference>
<dbReference type="SUPFAM" id="SSF48613">
    <property type="entry name" value="Heme oxygenase-like"/>
    <property type="match status" value="1"/>
</dbReference>
<gene>
    <name evidence="8" type="ORF">AAG570_006267</name>
</gene>
<name>A0ABD0YU51_9HEMI</name>
<dbReference type="EMBL" id="JBFDAA010000002">
    <property type="protein sequence ID" value="KAL1139281.1"/>
    <property type="molecule type" value="Genomic_DNA"/>
</dbReference>
<feature type="transmembrane region" description="Helical" evidence="7">
    <location>
        <begin position="222"/>
        <end position="243"/>
    </location>
</feature>
<keyword evidence="7" id="KW-1133">Transmembrane helix</keyword>
<evidence type="ECO:0000256" key="3">
    <source>
        <dbReference type="ARBA" id="ARBA00023004"/>
    </source>
</evidence>
<proteinExistence type="inferred from homology"/>
<dbReference type="PRINTS" id="PR00088">
    <property type="entry name" value="HAEMOXYGNASE"/>
</dbReference>
<dbReference type="InterPro" id="IPR016084">
    <property type="entry name" value="Haem_Oase-like_multi-hlx"/>
</dbReference>
<dbReference type="EC" id="1.14.14.18" evidence="4"/>
<feature type="binding site" description="axial binding residue" evidence="6">
    <location>
        <position position="21"/>
    </location>
    <ligand>
        <name>heme b</name>
        <dbReference type="ChEBI" id="CHEBI:60344"/>
    </ligand>
    <ligandPart>
        <name>Fe</name>
        <dbReference type="ChEBI" id="CHEBI:18248"/>
    </ligandPart>
</feature>
<comment type="similarity">
    <text evidence="4">Belongs to the heme oxygenase family.</text>
</comment>
<keyword evidence="7" id="KW-0472">Membrane</keyword>
<keyword evidence="7" id="KW-0812">Transmembrane</keyword>
<evidence type="ECO:0000256" key="4">
    <source>
        <dbReference type="PIRNR" id="PIRNR000343"/>
    </source>
</evidence>
<evidence type="ECO:0000256" key="5">
    <source>
        <dbReference type="PIRSR" id="PIRSR000343-1"/>
    </source>
</evidence>
<dbReference type="GO" id="GO:0006788">
    <property type="term" value="P:heme oxidation"/>
    <property type="evidence" value="ECO:0007669"/>
    <property type="project" value="UniProtKB-UniRule"/>
</dbReference>
<evidence type="ECO:0000256" key="7">
    <source>
        <dbReference type="SAM" id="Phobius"/>
    </source>
</evidence>
<dbReference type="GO" id="GO:0004392">
    <property type="term" value="F:heme oxygenase (decyclizing) activity"/>
    <property type="evidence" value="ECO:0007669"/>
    <property type="project" value="UniProtKB-UniRule"/>
</dbReference>
<comment type="catalytic activity">
    <reaction evidence="4">
        <text>heme b + 3 reduced [NADPH--hemoprotein reductase] + 3 O2 = biliverdin IXalpha + CO + Fe(2+) + 3 oxidized [NADPH--hemoprotein reductase] + 3 H2O + H(+)</text>
        <dbReference type="Rhea" id="RHEA:21764"/>
        <dbReference type="Rhea" id="RHEA-COMP:11964"/>
        <dbReference type="Rhea" id="RHEA-COMP:11965"/>
        <dbReference type="ChEBI" id="CHEBI:15377"/>
        <dbReference type="ChEBI" id="CHEBI:15378"/>
        <dbReference type="ChEBI" id="CHEBI:15379"/>
        <dbReference type="ChEBI" id="CHEBI:17245"/>
        <dbReference type="ChEBI" id="CHEBI:29033"/>
        <dbReference type="ChEBI" id="CHEBI:57618"/>
        <dbReference type="ChEBI" id="CHEBI:57991"/>
        <dbReference type="ChEBI" id="CHEBI:58210"/>
        <dbReference type="ChEBI" id="CHEBI:60344"/>
        <dbReference type="EC" id="1.14.14.18"/>
    </reaction>
</comment>
<feature type="binding site" evidence="5">
    <location>
        <position position="14"/>
    </location>
    <ligand>
        <name>heme b</name>
        <dbReference type="ChEBI" id="CHEBI:60344"/>
    </ligand>
</feature>
<keyword evidence="3 4" id="KW-0408">Iron</keyword>
<dbReference type="Gene3D" id="1.20.910.10">
    <property type="entry name" value="Heme oxygenase-like"/>
    <property type="match status" value="1"/>
</dbReference>
<feature type="binding site" evidence="5">
    <location>
        <position position="127"/>
    </location>
    <ligand>
        <name>heme b</name>
        <dbReference type="ChEBI" id="CHEBI:60344"/>
    </ligand>
</feature>